<accession>A0A0D6ML43</accession>
<dbReference type="NCBIfam" id="NF009059">
    <property type="entry name" value="PRK12393.1"/>
    <property type="match status" value="1"/>
</dbReference>
<feature type="domain" description="Amidohydrolase-related" evidence="3">
    <location>
        <begin position="64"/>
        <end position="434"/>
    </location>
</feature>
<keyword evidence="2 4" id="KW-0378">Hydrolase</keyword>
<dbReference type="Gene3D" id="3.20.20.140">
    <property type="entry name" value="Metal-dependent hydrolases"/>
    <property type="match status" value="1"/>
</dbReference>
<keyword evidence="5" id="KW-1185">Reference proteome</keyword>
<dbReference type="EMBL" id="BALE01000019">
    <property type="protein sequence ID" value="GAN54342.1"/>
    <property type="molecule type" value="Genomic_DNA"/>
</dbReference>
<dbReference type="GO" id="GO:0016810">
    <property type="term" value="F:hydrolase activity, acting on carbon-nitrogen (but not peptide) bonds"/>
    <property type="evidence" value="ECO:0007669"/>
    <property type="project" value="InterPro"/>
</dbReference>
<dbReference type="Pfam" id="PF01979">
    <property type="entry name" value="Amidohydro_1"/>
    <property type="match status" value="1"/>
</dbReference>
<reference evidence="4 5" key="1">
    <citation type="submission" date="2012-10" db="EMBL/GenBank/DDBJ databases">
        <title>Genome sequencing of Tanticharoenia sakaeratensis NBRC 103193.</title>
        <authorList>
            <person name="Azuma Y."/>
            <person name="Hadano H."/>
            <person name="Hirakawa H."/>
            <person name="Matsushita K."/>
        </authorList>
    </citation>
    <scope>NUCLEOTIDE SEQUENCE [LARGE SCALE GENOMIC DNA]</scope>
    <source>
        <strain evidence="4 5">NBRC 103193</strain>
    </source>
</reference>
<dbReference type="Proteomes" id="UP000032679">
    <property type="component" value="Unassembled WGS sequence"/>
</dbReference>
<dbReference type="RefSeq" id="WP_241767701.1">
    <property type="nucleotide sequence ID" value="NZ_BALE01000019.1"/>
</dbReference>
<organism evidence="4 5">
    <name type="scientific">Tanticharoenia sakaeratensis NBRC 103193</name>
    <dbReference type="NCBI Taxonomy" id="1231623"/>
    <lineage>
        <taxon>Bacteria</taxon>
        <taxon>Pseudomonadati</taxon>
        <taxon>Pseudomonadota</taxon>
        <taxon>Alphaproteobacteria</taxon>
        <taxon>Acetobacterales</taxon>
        <taxon>Acetobacteraceae</taxon>
        <taxon>Tanticharoenia</taxon>
    </lineage>
</organism>
<proteinExistence type="inferred from homology"/>
<gene>
    <name evidence="4" type="ORF">Tasa_019_027</name>
</gene>
<dbReference type="SUPFAM" id="SSF51338">
    <property type="entry name" value="Composite domain of metallo-dependent hydrolases"/>
    <property type="match status" value="1"/>
</dbReference>
<dbReference type="PANTHER" id="PTHR43794:SF11">
    <property type="entry name" value="AMIDOHYDROLASE-RELATED DOMAIN-CONTAINING PROTEIN"/>
    <property type="match status" value="1"/>
</dbReference>
<dbReference type="InterPro" id="IPR011059">
    <property type="entry name" value="Metal-dep_hydrolase_composite"/>
</dbReference>
<dbReference type="PANTHER" id="PTHR43794">
    <property type="entry name" value="AMINOHYDROLASE SSNA-RELATED"/>
    <property type="match status" value="1"/>
</dbReference>
<dbReference type="STRING" id="1231623.Tasa_019_027"/>
<comment type="caution">
    <text evidence="4">The sequence shown here is derived from an EMBL/GenBank/DDBJ whole genome shotgun (WGS) entry which is preliminary data.</text>
</comment>
<dbReference type="InterPro" id="IPR050287">
    <property type="entry name" value="MTA/SAH_deaminase"/>
</dbReference>
<sequence length="462" mass="49789">MMADVTSDQAPSIVIRNARGILTGLRGSDERASGDIRIRDGRIAAIGRIAPEPGDDVIDAAGCVVTPGLVCAHHHLFQSVLKAVPSAIDARLETWLRLVPAQYWHRLDSDALRTAAEIGMAELLLSGCTTLNDHHYLFSDRYDYDPADILFETAERFGMRLVLSRGGTTRQRNFDTPELVPMPVEPLESMLAHTESLVRRYHDPSSDSRRRIILAPNTPTWGATPDELREMAKSARALGIRLHSHLSETDNYVTFCRDVHDCRPVDFAASCGWVGEDVFFAHLVHVDLREIAILAETGTGMAHCPQSNCRLGSGIAPAPALDRAGGRVALAVDGAASNEACDMAAEMHTAWMVHRAIGGADAVRAEDVLRWSTADCANVLGFSELGRIAVGQIADIAIHALDAPRHAGLHDPLIAPVVSGASSVRQVLSAGRRVVVDGAIPGFDMPALIARAAETVARLNET</sequence>
<name>A0A0D6ML43_9PROT</name>
<dbReference type="SUPFAM" id="SSF51556">
    <property type="entry name" value="Metallo-dependent hydrolases"/>
    <property type="match status" value="1"/>
</dbReference>
<evidence type="ECO:0000256" key="2">
    <source>
        <dbReference type="ARBA" id="ARBA00022801"/>
    </source>
</evidence>
<evidence type="ECO:0000313" key="5">
    <source>
        <dbReference type="Proteomes" id="UP000032679"/>
    </source>
</evidence>
<dbReference type="InterPro" id="IPR006680">
    <property type="entry name" value="Amidohydro-rel"/>
</dbReference>
<dbReference type="AlphaFoldDB" id="A0A0D6ML43"/>
<dbReference type="CDD" id="cd01298">
    <property type="entry name" value="ATZ_TRZ_like"/>
    <property type="match status" value="1"/>
</dbReference>
<evidence type="ECO:0000259" key="3">
    <source>
        <dbReference type="Pfam" id="PF01979"/>
    </source>
</evidence>
<dbReference type="Gene3D" id="2.30.40.10">
    <property type="entry name" value="Urease, subunit C, domain 1"/>
    <property type="match status" value="2"/>
</dbReference>
<evidence type="ECO:0000313" key="4">
    <source>
        <dbReference type="EMBL" id="GAN54342.1"/>
    </source>
</evidence>
<evidence type="ECO:0000256" key="1">
    <source>
        <dbReference type="ARBA" id="ARBA00006745"/>
    </source>
</evidence>
<dbReference type="InterPro" id="IPR032466">
    <property type="entry name" value="Metal_Hydrolase"/>
</dbReference>
<comment type="similarity">
    <text evidence="1">Belongs to the metallo-dependent hydrolases superfamily. ATZ/TRZ family.</text>
</comment>
<protein>
    <submittedName>
        <fullName evidence="4">Amidohydrolase</fullName>
    </submittedName>
</protein>